<dbReference type="RefSeq" id="WP_111373080.1">
    <property type="nucleotide sequence ID" value="NZ_CP029480.1"/>
</dbReference>
<feature type="transmembrane region" description="Helical" evidence="1">
    <location>
        <begin position="122"/>
        <end position="141"/>
    </location>
</feature>
<dbReference type="OrthoDB" id="594989at2"/>
<dbReference type="EMBL" id="CP029480">
    <property type="protein sequence ID" value="AWV99712.1"/>
    <property type="molecule type" value="Genomic_DNA"/>
</dbReference>
<evidence type="ECO:0000313" key="2">
    <source>
        <dbReference type="EMBL" id="AWV99712.1"/>
    </source>
</evidence>
<keyword evidence="1" id="KW-0812">Transmembrane</keyword>
<accession>A0A2Z4GEF9</accession>
<reference evidence="2 3" key="1">
    <citation type="submission" date="2018-05" db="EMBL/GenBank/DDBJ databases">
        <title>Complete genome sequence of Arcticibacterium luteifluviistationis SM1504T, a cytophagaceae bacterium isolated from Arctic surface seawater.</title>
        <authorList>
            <person name="Li Y."/>
            <person name="Qin Q.-L."/>
        </authorList>
    </citation>
    <scope>NUCLEOTIDE SEQUENCE [LARGE SCALE GENOMIC DNA]</scope>
    <source>
        <strain evidence="2 3">SM1504</strain>
    </source>
</reference>
<organism evidence="2 3">
    <name type="scientific">Arcticibacterium luteifluviistationis</name>
    <dbReference type="NCBI Taxonomy" id="1784714"/>
    <lineage>
        <taxon>Bacteria</taxon>
        <taxon>Pseudomonadati</taxon>
        <taxon>Bacteroidota</taxon>
        <taxon>Cytophagia</taxon>
        <taxon>Cytophagales</taxon>
        <taxon>Leadbetterellaceae</taxon>
        <taxon>Arcticibacterium</taxon>
    </lineage>
</organism>
<keyword evidence="1" id="KW-0472">Membrane</keyword>
<evidence type="ECO:0000313" key="3">
    <source>
        <dbReference type="Proteomes" id="UP000249873"/>
    </source>
</evidence>
<evidence type="ECO:0000256" key="1">
    <source>
        <dbReference type="SAM" id="Phobius"/>
    </source>
</evidence>
<feature type="transmembrane region" description="Helical" evidence="1">
    <location>
        <begin position="84"/>
        <end position="102"/>
    </location>
</feature>
<feature type="transmembrane region" description="Helical" evidence="1">
    <location>
        <begin position="57"/>
        <end position="77"/>
    </location>
</feature>
<protein>
    <submittedName>
        <fullName evidence="2">DUF4293 domain-containing protein</fullName>
    </submittedName>
</protein>
<keyword evidence="1" id="KW-1133">Transmembrane helix</keyword>
<proteinExistence type="predicted"/>
<dbReference type="Proteomes" id="UP000249873">
    <property type="component" value="Chromosome"/>
</dbReference>
<dbReference type="InterPro" id="IPR025635">
    <property type="entry name" value="DUF4293"/>
</dbReference>
<gene>
    <name evidence="2" type="ORF">DJ013_16645</name>
</gene>
<keyword evidence="3" id="KW-1185">Reference proteome</keyword>
<dbReference type="AlphaFoldDB" id="A0A2Z4GEF9"/>
<dbReference type="KEGG" id="als:DJ013_16645"/>
<name>A0A2Z4GEF9_9BACT</name>
<dbReference type="Pfam" id="PF14126">
    <property type="entry name" value="DUF4293"/>
    <property type="match status" value="1"/>
</dbReference>
<sequence>MLQRIQSALLLLSAIALGVFLSTNMWTSETGTGKVIVNPYHVLVTQGGLSSFSKDIFYIAVMAALAIVLAIFTIFQYKNRVRQMLFVALNSLLIGAAVAVGVYHVKYDGMTVQGAGEGNFDIGIYAGFAALALNWLANRFIKKDDKLVKSADRMR</sequence>